<reference evidence="1" key="2">
    <citation type="journal article" date="2015" name="Data Brief">
        <title>Shoot transcriptome of the giant reed, Arundo donax.</title>
        <authorList>
            <person name="Barrero R.A."/>
            <person name="Guerrero F.D."/>
            <person name="Moolhuijzen P."/>
            <person name="Goolsby J.A."/>
            <person name="Tidwell J."/>
            <person name="Bellgard S.E."/>
            <person name="Bellgard M.I."/>
        </authorList>
    </citation>
    <scope>NUCLEOTIDE SEQUENCE</scope>
    <source>
        <tissue evidence="1">Shoot tissue taken approximately 20 cm above the soil surface</tissue>
    </source>
</reference>
<reference evidence="1" key="1">
    <citation type="submission" date="2014-09" db="EMBL/GenBank/DDBJ databases">
        <authorList>
            <person name="Magalhaes I.L.F."/>
            <person name="Oliveira U."/>
            <person name="Santos F.R."/>
            <person name="Vidigal T.H.D.A."/>
            <person name="Brescovit A.D."/>
            <person name="Santos A.J."/>
        </authorList>
    </citation>
    <scope>NUCLEOTIDE SEQUENCE</scope>
    <source>
        <tissue evidence="1">Shoot tissue taken approximately 20 cm above the soil surface</tissue>
    </source>
</reference>
<accession>A0A0A9HVM0</accession>
<sequence>MLGGCNQAASISNSPLPHVITQSLLIHQIKDTYAILRCLSTTGRFNYHCE</sequence>
<protein>
    <submittedName>
        <fullName evidence="1">Uncharacterized protein</fullName>
    </submittedName>
</protein>
<organism evidence="1">
    <name type="scientific">Arundo donax</name>
    <name type="common">Giant reed</name>
    <name type="synonym">Donax arundinaceus</name>
    <dbReference type="NCBI Taxonomy" id="35708"/>
    <lineage>
        <taxon>Eukaryota</taxon>
        <taxon>Viridiplantae</taxon>
        <taxon>Streptophyta</taxon>
        <taxon>Embryophyta</taxon>
        <taxon>Tracheophyta</taxon>
        <taxon>Spermatophyta</taxon>
        <taxon>Magnoliopsida</taxon>
        <taxon>Liliopsida</taxon>
        <taxon>Poales</taxon>
        <taxon>Poaceae</taxon>
        <taxon>PACMAD clade</taxon>
        <taxon>Arundinoideae</taxon>
        <taxon>Arundineae</taxon>
        <taxon>Arundo</taxon>
    </lineage>
</organism>
<proteinExistence type="predicted"/>
<name>A0A0A9HVM0_ARUDO</name>
<dbReference type="EMBL" id="GBRH01158975">
    <property type="protein sequence ID" value="JAE38921.1"/>
    <property type="molecule type" value="Transcribed_RNA"/>
</dbReference>
<evidence type="ECO:0000313" key="1">
    <source>
        <dbReference type="EMBL" id="JAE38921.1"/>
    </source>
</evidence>
<dbReference type="AlphaFoldDB" id="A0A0A9HVM0"/>